<keyword evidence="12" id="KW-1185">Reference proteome</keyword>
<keyword evidence="9" id="KW-0812">Transmembrane</keyword>
<dbReference type="EMBL" id="GL871014">
    <property type="protein sequence ID" value="EGC36882.1"/>
    <property type="molecule type" value="Genomic_DNA"/>
</dbReference>
<dbReference type="InParanoid" id="F0ZGP6"/>
<dbReference type="STRING" id="5786.F0ZGP6"/>
<dbReference type="GO" id="GO:0005524">
    <property type="term" value="F:ATP binding"/>
    <property type="evidence" value="ECO:0007669"/>
    <property type="project" value="UniProtKB-KW"/>
</dbReference>
<evidence type="ECO:0000259" key="10">
    <source>
        <dbReference type="PROSITE" id="PS50011"/>
    </source>
</evidence>
<reference evidence="12" key="1">
    <citation type="journal article" date="2011" name="Genome Biol.">
        <title>Comparative genomics of the social amoebae Dictyostelium discoideum and Dictyostelium purpureum.</title>
        <authorList>
            <consortium name="US DOE Joint Genome Institute (JGI-PGF)"/>
            <person name="Sucgang R."/>
            <person name="Kuo A."/>
            <person name="Tian X."/>
            <person name="Salerno W."/>
            <person name="Parikh A."/>
            <person name="Feasley C.L."/>
            <person name="Dalin E."/>
            <person name="Tu H."/>
            <person name="Huang E."/>
            <person name="Barry K."/>
            <person name="Lindquist E."/>
            <person name="Shapiro H."/>
            <person name="Bruce D."/>
            <person name="Schmutz J."/>
            <person name="Salamov A."/>
            <person name="Fey P."/>
            <person name="Gaudet P."/>
            <person name="Anjard C."/>
            <person name="Babu M.M."/>
            <person name="Basu S."/>
            <person name="Bushmanova Y."/>
            <person name="van der Wel H."/>
            <person name="Katoh-Kurasawa M."/>
            <person name="Dinh C."/>
            <person name="Coutinho P.M."/>
            <person name="Saito T."/>
            <person name="Elias M."/>
            <person name="Schaap P."/>
            <person name="Kay R.R."/>
            <person name="Henrissat B."/>
            <person name="Eichinger L."/>
            <person name="Rivero F."/>
            <person name="Putnam N.H."/>
            <person name="West C.M."/>
            <person name="Loomis W.F."/>
            <person name="Chisholm R.L."/>
            <person name="Shaulsky G."/>
            <person name="Strassmann J.E."/>
            <person name="Queller D.C."/>
            <person name="Kuspa A."/>
            <person name="Grigoriev I.V."/>
        </authorList>
    </citation>
    <scope>NUCLEOTIDE SEQUENCE [LARGE SCALE GENOMIC DNA]</scope>
    <source>
        <strain evidence="12">QSDP1</strain>
    </source>
</reference>
<dbReference type="GO" id="GO:0004674">
    <property type="term" value="F:protein serine/threonine kinase activity"/>
    <property type="evidence" value="ECO:0000318"/>
    <property type="project" value="GO_Central"/>
</dbReference>
<evidence type="ECO:0000313" key="12">
    <source>
        <dbReference type="Proteomes" id="UP000001064"/>
    </source>
</evidence>
<dbReference type="Pfam" id="PF00069">
    <property type="entry name" value="Pkinase"/>
    <property type="match status" value="1"/>
</dbReference>
<dbReference type="InterPro" id="IPR011009">
    <property type="entry name" value="Kinase-like_dom_sf"/>
</dbReference>
<dbReference type="KEGG" id="dpp:DICPUDRAFT_77467"/>
<dbReference type="PANTHER" id="PTHR24363">
    <property type="entry name" value="SERINE/THREONINE PROTEIN KINASE"/>
    <property type="match status" value="1"/>
</dbReference>
<dbReference type="InterPro" id="IPR000719">
    <property type="entry name" value="Prot_kinase_dom"/>
</dbReference>
<dbReference type="RefSeq" id="XP_003286604.1">
    <property type="nucleotide sequence ID" value="XM_003286556.1"/>
</dbReference>
<evidence type="ECO:0000256" key="4">
    <source>
        <dbReference type="ARBA" id="ARBA00022741"/>
    </source>
</evidence>
<dbReference type="Gene3D" id="1.10.510.10">
    <property type="entry name" value="Transferase(Phosphotransferase) domain 1"/>
    <property type="match status" value="1"/>
</dbReference>
<dbReference type="EC" id="2.7.11.1" evidence="1"/>
<dbReference type="GeneID" id="10503978"/>
<gene>
    <name evidence="11" type="ORF">DICPUDRAFT_77467</name>
</gene>
<comment type="catalytic activity">
    <reaction evidence="7">
        <text>L-threonyl-[protein] + ATP = O-phospho-L-threonyl-[protein] + ADP + H(+)</text>
        <dbReference type="Rhea" id="RHEA:46608"/>
        <dbReference type="Rhea" id="RHEA-COMP:11060"/>
        <dbReference type="Rhea" id="RHEA-COMP:11605"/>
        <dbReference type="ChEBI" id="CHEBI:15378"/>
        <dbReference type="ChEBI" id="CHEBI:30013"/>
        <dbReference type="ChEBI" id="CHEBI:30616"/>
        <dbReference type="ChEBI" id="CHEBI:61977"/>
        <dbReference type="ChEBI" id="CHEBI:456216"/>
        <dbReference type="EC" id="2.7.11.1"/>
    </reaction>
</comment>
<evidence type="ECO:0000256" key="2">
    <source>
        <dbReference type="ARBA" id="ARBA00022527"/>
    </source>
</evidence>
<evidence type="ECO:0000256" key="6">
    <source>
        <dbReference type="ARBA" id="ARBA00022840"/>
    </source>
</evidence>
<evidence type="ECO:0000256" key="9">
    <source>
        <dbReference type="SAM" id="Phobius"/>
    </source>
</evidence>
<feature type="transmembrane region" description="Helical" evidence="9">
    <location>
        <begin position="247"/>
        <end position="265"/>
    </location>
</feature>
<keyword evidence="2" id="KW-0723">Serine/threonine-protein kinase</keyword>
<dbReference type="SMART" id="SM00220">
    <property type="entry name" value="S_TKc"/>
    <property type="match status" value="1"/>
</dbReference>
<keyword evidence="9" id="KW-0472">Membrane</keyword>
<dbReference type="VEuPathDB" id="AmoebaDB:DICPUDRAFT_77467"/>
<dbReference type="AlphaFoldDB" id="F0ZGP6"/>
<keyword evidence="6" id="KW-0067">ATP-binding</keyword>
<evidence type="ECO:0000256" key="3">
    <source>
        <dbReference type="ARBA" id="ARBA00022679"/>
    </source>
</evidence>
<evidence type="ECO:0000313" key="11">
    <source>
        <dbReference type="EMBL" id="EGC36882.1"/>
    </source>
</evidence>
<accession>F0ZGP6</accession>
<dbReference type="PANTHER" id="PTHR24363:SF0">
    <property type="entry name" value="SERINE_THREONINE KINASE LIKE DOMAIN CONTAINING 1"/>
    <property type="match status" value="1"/>
</dbReference>
<keyword evidence="3" id="KW-0808">Transferase</keyword>
<feature type="domain" description="Protein kinase" evidence="10">
    <location>
        <begin position="6"/>
        <end position="396"/>
    </location>
</feature>
<sequence length="449" mass="52084">MENTKMEKLKKKFGGNFEEINENNENINKRFFANGSVMVKAMVDRDEYNREKTYANLNPRPPGMLEFKKAKEITIDGIKYGCVVIEFFNGRTLEDRISKEVDLNFVKTIINQIIDLLIVFKERKIIHCDINPRNILVNDQNEMKLIDFGCVRNFNEINDQTLINGRNITIRRDIEDLGILFQNSIKNREDLNVFSKFPSRCLDRNITLYDLEKFLVGKGLRDQVVSHPVHVSADTPRVTNRNRKSSISIIKWLMVLFLIGFYSLIGRIDIPKSEPPYVNLKEVFVMKPLSAKIVDGKHYITIPKDFYKSKNIDGELADISGQQKIVTFFSKFYSISDGFAFLFGGYIRDSKCPCCGHRNLRVQWHGLLKRFFKCECNHKTNNFCKCGIQGPSETFFGGSHDRHYHHHQAYQTKCEHGVGAYLYYGDFSWTYTCGNKTEILEHSPVILTE</sequence>
<comment type="catalytic activity">
    <reaction evidence="8">
        <text>L-seryl-[protein] + ATP = O-phospho-L-seryl-[protein] + ADP + H(+)</text>
        <dbReference type="Rhea" id="RHEA:17989"/>
        <dbReference type="Rhea" id="RHEA-COMP:9863"/>
        <dbReference type="Rhea" id="RHEA-COMP:11604"/>
        <dbReference type="ChEBI" id="CHEBI:15378"/>
        <dbReference type="ChEBI" id="CHEBI:29999"/>
        <dbReference type="ChEBI" id="CHEBI:30616"/>
        <dbReference type="ChEBI" id="CHEBI:83421"/>
        <dbReference type="ChEBI" id="CHEBI:456216"/>
        <dbReference type="EC" id="2.7.11.1"/>
    </reaction>
</comment>
<protein>
    <recommendedName>
        <fullName evidence="1">non-specific serine/threonine protein kinase</fullName>
        <ecNumber evidence="1">2.7.11.1</ecNumber>
    </recommendedName>
</protein>
<evidence type="ECO:0000256" key="7">
    <source>
        <dbReference type="ARBA" id="ARBA00047899"/>
    </source>
</evidence>
<keyword evidence="5" id="KW-0418">Kinase</keyword>
<proteinExistence type="predicted"/>
<name>F0ZGP6_DICPU</name>
<evidence type="ECO:0000256" key="5">
    <source>
        <dbReference type="ARBA" id="ARBA00022777"/>
    </source>
</evidence>
<dbReference type="Proteomes" id="UP000001064">
    <property type="component" value="Unassembled WGS sequence"/>
</dbReference>
<organism evidence="11 12">
    <name type="scientific">Dictyostelium purpureum</name>
    <name type="common">Slime mold</name>
    <dbReference type="NCBI Taxonomy" id="5786"/>
    <lineage>
        <taxon>Eukaryota</taxon>
        <taxon>Amoebozoa</taxon>
        <taxon>Evosea</taxon>
        <taxon>Eumycetozoa</taxon>
        <taxon>Dictyostelia</taxon>
        <taxon>Dictyosteliales</taxon>
        <taxon>Dictyosteliaceae</taxon>
        <taxon>Dictyostelium</taxon>
    </lineage>
</organism>
<evidence type="ECO:0000256" key="8">
    <source>
        <dbReference type="ARBA" id="ARBA00048679"/>
    </source>
</evidence>
<keyword evidence="4" id="KW-0547">Nucleotide-binding</keyword>
<evidence type="ECO:0000256" key="1">
    <source>
        <dbReference type="ARBA" id="ARBA00012513"/>
    </source>
</evidence>
<dbReference type="SUPFAM" id="SSF56112">
    <property type="entry name" value="Protein kinase-like (PK-like)"/>
    <property type="match status" value="1"/>
</dbReference>
<dbReference type="OrthoDB" id="1668230at2759"/>
<dbReference type="PROSITE" id="PS50011">
    <property type="entry name" value="PROTEIN_KINASE_DOM"/>
    <property type="match status" value="1"/>
</dbReference>
<keyword evidence="9" id="KW-1133">Transmembrane helix</keyword>